<dbReference type="RefSeq" id="XP_038790652.1">
    <property type="nucleotide sequence ID" value="XM_038927360.1"/>
</dbReference>
<protein>
    <submittedName>
        <fullName evidence="2">Uncharacterized protein</fullName>
    </submittedName>
</protein>
<comment type="caution">
    <text evidence="2">The sequence shown here is derived from an EMBL/GenBank/DDBJ whole genome shotgun (WGS) entry which is preliminary data.</text>
</comment>
<sequence>MKSTDTDFASAITSTAVRSKPAFHINASCSDLHLPVAQPSPLFDGISEDINIHRFPAFQDPLTIGQGVPALAPHCTLHCGHRVCMHLSMKGLDSLACQCGSEQREPKEEKTVMPWYRPEMDLDYLVMNSIEDSIANAGPLHEIDVYYNEVLKILAHLQERARSLALHNEYLVRAMHCDYPGHEEEIAYAAVDHIFRIMRLYFHRILRSQDHHLISIQQLQRGLNVYLWTLLAEWLEAHCDDETRNRVVLNEGPASIIQAISGSTAAILELWEECIEGVLELLLWRDEEVKWCKVESGVVFGVLTAILLWALIIILWGERRFAHIRSRDTINL</sequence>
<reference evidence="2" key="2">
    <citation type="submission" date="2020-08" db="EMBL/GenBank/DDBJ databases">
        <title>Draft Genome Sequence of Cumin Blight Pathogen Alternaria burnsii.</title>
        <authorList>
            <person name="Feng Z."/>
        </authorList>
    </citation>
    <scope>NUCLEOTIDE SEQUENCE</scope>
    <source>
        <strain evidence="2">CBS107.38</strain>
    </source>
</reference>
<dbReference type="GeneID" id="62200538"/>
<feature type="transmembrane region" description="Helical" evidence="1">
    <location>
        <begin position="298"/>
        <end position="317"/>
    </location>
</feature>
<keyword evidence="1" id="KW-0472">Membrane</keyword>
<organism evidence="2 3">
    <name type="scientific">Alternaria burnsii</name>
    <dbReference type="NCBI Taxonomy" id="1187904"/>
    <lineage>
        <taxon>Eukaryota</taxon>
        <taxon>Fungi</taxon>
        <taxon>Dikarya</taxon>
        <taxon>Ascomycota</taxon>
        <taxon>Pezizomycotina</taxon>
        <taxon>Dothideomycetes</taxon>
        <taxon>Pleosporomycetidae</taxon>
        <taxon>Pleosporales</taxon>
        <taxon>Pleosporineae</taxon>
        <taxon>Pleosporaceae</taxon>
        <taxon>Alternaria</taxon>
        <taxon>Alternaria sect. Alternaria</taxon>
    </lineage>
</organism>
<proteinExistence type="predicted"/>
<dbReference type="EMBL" id="JAAABM010000002">
    <property type="protein sequence ID" value="KAF7680662.1"/>
    <property type="molecule type" value="Genomic_DNA"/>
</dbReference>
<keyword evidence="1" id="KW-0812">Transmembrane</keyword>
<evidence type="ECO:0000313" key="3">
    <source>
        <dbReference type="Proteomes" id="UP000596902"/>
    </source>
</evidence>
<accession>A0A8H7BF41</accession>
<reference evidence="2" key="1">
    <citation type="submission" date="2020-01" db="EMBL/GenBank/DDBJ databases">
        <authorList>
            <person name="Feng Z.H.Z."/>
        </authorList>
    </citation>
    <scope>NUCLEOTIDE SEQUENCE</scope>
    <source>
        <strain evidence="2">CBS107.38</strain>
    </source>
</reference>
<dbReference type="AlphaFoldDB" id="A0A8H7BF41"/>
<evidence type="ECO:0000313" key="2">
    <source>
        <dbReference type="EMBL" id="KAF7680662.1"/>
    </source>
</evidence>
<dbReference type="Proteomes" id="UP000596902">
    <property type="component" value="Unassembled WGS sequence"/>
</dbReference>
<keyword evidence="1" id="KW-1133">Transmembrane helix</keyword>
<keyword evidence="3" id="KW-1185">Reference proteome</keyword>
<evidence type="ECO:0000256" key="1">
    <source>
        <dbReference type="SAM" id="Phobius"/>
    </source>
</evidence>
<name>A0A8H7BF41_9PLEO</name>
<gene>
    <name evidence="2" type="ORF">GT037_002313</name>
</gene>